<keyword evidence="1" id="KW-0614">Plasmid</keyword>
<dbReference type="InterPro" id="IPR012863">
    <property type="entry name" value="DUF1636"/>
</dbReference>
<protein>
    <submittedName>
        <fullName evidence="1">Uncharacterized protein</fullName>
    </submittedName>
</protein>
<gene>
    <name evidence="1" type="ORF">NIES2135_65750</name>
</gene>
<evidence type="ECO:0000313" key="2">
    <source>
        <dbReference type="Proteomes" id="UP000217895"/>
    </source>
</evidence>
<evidence type="ECO:0000313" key="1">
    <source>
        <dbReference type="EMBL" id="BAY59698.1"/>
    </source>
</evidence>
<dbReference type="EMBL" id="AP018205">
    <property type="protein sequence ID" value="BAY59698.1"/>
    <property type="molecule type" value="Genomic_DNA"/>
</dbReference>
<dbReference type="AlphaFoldDB" id="A0A1Z4JSU1"/>
<name>A0A1Z4JSU1_LEPBY</name>
<organism evidence="1 2">
    <name type="scientific">Leptolyngbya boryana NIES-2135</name>
    <dbReference type="NCBI Taxonomy" id="1973484"/>
    <lineage>
        <taxon>Bacteria</taxon>
        <taxon>Bacillati</taxon>
        <taxon>Cyanobacteriota</taxon>
        <taxon>Cyanophyceae</taxon>
        <taxon>Leptolyngbyales</taxon>
        <taxon>Leptolyngbyaceae</taxon>
        <taxon>Leptolyngbya group</taxon>
        <taxon>Leptolyngbya</taxon>
    </lineage>
</organism>
<sequence length="93" mass="10476">MSSSNCQFCRAYLRSLLEKIYGCVALANPEKRIYLLGDLSPDTDHALLQLIQMCSNHPKGGFSWKNQPQQLESTILACIPSILTFSPEKEDEE</sequence>
<proteinExistence type="predicted"/>
<keyword evidence="2" id="KW-1185">Reference proteome</keyword>
<dbReference type="Proteomes" id="UP000217895">
    <property type="component" value="Plasmid Plasmid2 dna"/>
</dbReference>
<reference evidence="1 2" key="1">
    <citation type="submission" date="2017-06" db="EMBL/GenBank/DDBJ databases">
        <title>Genome sequencing of cyanobaciteial culture collection at National Institute for Environmental Studies (NIES).</title>
        <authorList>
            <person name="Hirose Y."/>
            <person name="Shimura Y."/>
            <person name="Fujisawa T."/>
            <person name="Nakamura Y."/>
            <person name="Kawachi M."/>
        </authorList>
    </citation>
    <scope>NUCLEOTIDE SEQUENCE [LARGE SCALE GENOMIC DNA]</scope>
    <source>
        <strain evidence="1 2">NIES-2135</strain>
        <plasmid evidence="2">Plasmid Plasmid2 dna</plasmid>
    </source>
</reference>
<dbReference type="Pfam" id="PF07845">
    <property type="entry name" value="DUF1636"/>
    <property type="match status" value="1"/>
</dbReference>
<accession>A0A1Z4JSU1</accession>
<geneLocation type="plasmid" evidence="1">
    <name>plasmid2</name>
</geneLocation>